<dbReference type="InterPro" id="IPR044621">
    <property type="entry name" value="NEDD1"/>
</dbReference>
<evidence type="ECO:0000313" key="4">
    <source>
        <dbReference type="Proteomes" id="UP001567538"/>
    </source>
</evidence>
<dbReference type="EMBL" id="JBEAFC010000004">
    <property type="protein sequence ID" value="KAL1559447.1"/>
    <property type="molecule type" value="Genomic_DNA"/>
</dbReference>
<dbReference type="SUPFAM" id="SSF50978">
    <property type="entry name" value="WD40 repeat-like"/>
    <property type="match status" value="1"/>
</dbReference>
<dbReference type="InterPro" id="IPR001680">
    <property type="entry name" value="WD40_rpt"/>
</dbReference>
<feature type="compositionally biased region" description="Polar residues" evidence="2">
    <location>
        <begin position="430"/>
        <end position="453"/>
    </location>
</feature>
<dbReference type="PANTHER" id="PTHR45096">
    <property type="entry name" value="PROTEIN NEDD1"/>
    <property type="match status" value="1"/>
</dbReference>
<name>A0ABD1HSK0_SALDI</name>
<organism evidence="3 4">
    <name type="scientific">Salvia divinorum</name>
    <name type="common">Maria pastora</name>
    <name type="synonym">Diviner's sage</name>
    <dbReference type="NCBI Taxonomy" id="28513"/>
    <lineage>
        <taxon>Eukaryota</taxon>
        <taxon>Viridiplantae</taxon>
        <taxon>Streptophyta</taxon>
        <taxon>Embryophyta</taxon>
        <taxon>Tracheophyta</taxon>
        <taxon>Spermatophyta</taxon>
        <taxon>Magnoliopsida</taxon>
        <taxon>eudicotyledons</taxon>
        <taxon>Gunneridae</taxon>
        <taxon>Pentapetalae</taxon>
        <taxon>asterids</taxon>
        <taxon>lamiids</taxon>
        <taxon>Lamiales</taxon>
        <taxon>Lamiaceae</taxon>
        <taxon>Nepetoideae</taxon>
        <taxon>Mentheae</taxon>
        <taxon>Salviinae</taxon>
        <taxon>Salvia</taxon>
        <taxon>Salvia subgen. Calosphace</taxon>
    </lineage>
</organism>
<feature type="region of interest" description="Disordered" evidence="2">
    <location>
        <begin position="427"/>
        <end position="466"/>
    </location>
</feature>
<evidence type="ECO:0000313" key="3">
    <source>
        <dbReference type="EMBL" id="KAL1559447.1"/>
    </source>
</evidence>
<evidence type="ECO:0000256" key="2">
    <source>
        <dbReference type="SAM" id="MobiDB-lite"/>
    </source>
</evidence>
<protein>
    <submittedName>
        <fullName evidence="3">Protein NEDD1-like</fullName>
    </submittedName>
</protein>
<dbReference type="InterPro" id="IPR036322">
    <property type="entry name" value="WD40_repeat_dom_sf"/>
</dbReference>
<gene>
    <name evidence="3" type="ORF">AAHA92_09790</name>
</gene>
<dbReference type="InterPro" id="IPR015943">
    <property type="entry name" value="WD40/YVTN_repeat-like_dom_sf"/>
</dbReference>
<reference evidence="3 4" key="1">
    <citation type="submission" date="2024-06" db="EMBL/GenBank/DDBJ databases">
        <title>A chromosome level genome sequence of Diviner's sage (Salvia divinorum).</title>
        <authorList>
            <person name="Ford S.A."/>
            <person name="Ro D.-K."/>
            <person name="Ness R.W."/>
            <person name="Phillips M.A."/>
        </authorList>
    </citation>
    <scope>NUCLEOTIDE SEQUENCE [LARGE SCALE GENOMIC DNA]</scope>
    <source>
        <strain evidence="3">SAF-2024a</strain>
        <tissue evidence="3">Leaf</tissue>
    </source>
</reference>
<dbReference type="Pfam" id="PF00400">
    <property type="entry name" value="WD40"/>
    <property type="match status" value="1"/>
</dbReference>
<evidence type="ECO:0000256" key="1">
    <source>
        <dbReference type="PROSITE-ProRule" id="PRU00221"/>
    </source>
</evidence>
<keyword evidence="4" id="KW-1185">Reference proteome</keyword>
<accession>A0ABD1HSK0</accession>
<dbReference type="Proteomes" id="UP001567538">
    <property type="component" value="Unassembled WGS sequence"/>
</dbReference>
<sequence>MNWSESAKVVAASSGDTVKLLDISENECGLTYSPSPGSTVNSVKWNHNNMVLASAGDDGKVSLWRRNGTRLWVVPSKNDGGGGIVESISTINFCNKGSRYLCSGGTGQVVRVWDLQSKRCIKWLKGHTDTITGVMCNCRDEHVASVSRKGKLIVHNLVSGAKASDLKDPQEQVLVALDYSRISRHLLVTAGDEGSIHLWDTTGHNPKASWSKQHTAPATGVAFSPTNDKIIGSVGLDMKLYTFDTGSKKPSSCIHHEAPFCSLAYSDDGLSLAATTTTGEVVLYDVRVKPQPLTVIHAYEHQAITSISWQRSKPVTFNKSSCTDETILLAGDVGDMIIMPDPLPSAASGFMISEQPYPRSSLVNPTLARLHAPHNNVMDDMEVFSPIVEVQPLTPSFDKLWDNHDSPEKDIDRLIHSQRFGLSKEAANHENPTFNTRSSSISKQVETESTSNPAAVRGGPRKGWGGERALEKFIHRRQSTKMVSRFAKPMGLMPSLHGRETSEAVLSSILTKSIDTSTNDPCPPRFSDYASPKSKKTGSETREDILNNILSNSQPPTPNGEDDHKISLQSDSGKSEETLASFEESIHKDMQNLHLEILRQFHVQEMGMSSVMRLILENQAEIMQEIQSLREQIQHFHHLL</sequence>
<proteinExistence type="predicted"/>
<dbReference type="PANTHER" id="PTHR45096:SF1">
    <property type="entry name" value="PROTEIN NEDD1"/>
    <property type="match status" value="1"/>
</dbReference>
<dbReference type="AlphaFoldDB" id="A0ABD1HSK0"/>
<dbReference type="PROSITE" id="PS50082">
    <property type="entry name" value="WD_REPEATS_2"/>
    <property type="match status" value="1"/>
</dbReference>
<dbReference type="SMART" id="SM00320">
    <property type="entry name" value="WD40"/>
    <property type="match status" value="6"/>
</dbReference>
<keyword evidence="1" id="KW-0853">WD repeat</keyword>
<dbReference type="Gene3D" id="2.130.10.10">
    <property type="entry name" value="YVTN repeat-like/Quinoprotein amine dehydrogenase"/>
    <property type="match status" value="3"/>
</dbReference>
<feature type="repeat" description="WD" evidence="1">
    <location>
        <begin position="33"/>
        <end position="64"/>
    </location>
</feature>
<comment type="caution">
    <text evidence="3">The sequence shown here is derived from an EMBL/GenBank/DDBJ whole genome shotgun (WGS) entry which is preliminary data.</text>
</comment>
<feature type="region of interest" description="Disordered" evidence="2">
    <location>
        <begin position="514"/>
        <end position="580"/>
    </location>
</feature>